<feature type="domain" description="MBG" evidence="4">
    <location>
        <begin position="675"/>
        <end position="744"/>
    </location>
</feature>
<feature type="domain" description="MBG" evidence="4">
    <location>
        <begin position="1572"/>
        <end position="1640"/>
    </location>
</feature>
<dbReference type="InterPro" id="IPR032812">
    <property type="entry name" value="SbsA_Ig"/>
</dbReference>
<dbReference type="Pfam" id="PF13205">
    <property type="entry name" value="Big_5"/>
    <property type="match status" value="1"/>
</dbReference>
<feature type="domain" description="MBG" evidence="4">
    <location>
        <begin position="1794"/>
        <end position="1863"/>
    </location>
</feature>
<feature type="domain" description="MBG" evidence="4">
    <location>
        <begin position="1720"/>
        <end position="1788"/>
    </location>
</feature>
<proteinExistence type="predicted"/>
<feature type="domain" description="SbsA Ig-like" evidence="3">
    <location>
        <begin position="469"/>
        <end position="585"/>
    </location>
</feature>
<name>A0A4Q0NNB4_9FLAO</name>
<feature type="domain" description="MBG" evidence="4">
    <location>
        <begin position="1124"/>
        <end position="1192"/>
    </location>
</feature>
<dbReference type="Proteomes" id="UP000289859">
    <property type="component" value="Unassembled WGS sequence"/>
</dbReference>
<dbReference type="Gene3D" id="2.130.10.130">
    <property type="entry name" value="Integrin alpha, N-terminal"/>
    <property type="match status" value="2"/>
</dbReference>
<comment type="caution">
    <text evidence="6">The sequence shown here is derived from an EMBL/GenBank/DDBJ whole genome shotgun (WGS) entry which is preliminary data.</text>
</comment>
<dbReference type="InterPro" id="IPR028994">
    <property type="entry name" value="Integrin_alpha_N"/>
</dbReference>
<feature type="domain" description="MBG" evidence="4">
    <location>
        <begin position="1423"/>
        <end position="1492"/>
    </location>
</feature>
<feature type="domain" description="MBG" evidence="4">
    <location>
        <begin position="1273"/>
        <end position="1342"/>
    </location>
</feature>
<feature type="domain" description="MBG" evidence="4">
    <location>
        <begin position="1049"/>
        <end position="1118"/>
    </location>
</feature>
<protein>
    <submittedName>
        <fullName evidence="6">VCBS repeat protein</fullName>
    </submittedName>
</protein>
<dbReference type="OrthoDB" id="9813840at2"/>
<dbReference type="InterPro" id="IPR041286">
    <property type="entry name" value="MBG_2"/>
</dbReference>
<feature type="domain" description="MBG" evidence="4">
    <location>
        <begin position="1348"/>
        <end position="1417"/>
    </location>
</feature>
<feature type="domain" description="MBG" evidence="4">
    <location>
        <begin position="899"/>
        <end position="968"/>
    </location>
</feature>
<feature type="domain" description="MBG" evidence="4">
    <location>
        <begin position="1646"/>
        <end position="1714"/>
    </location>
</feature>
<feature type="domain" description="MBG" evidence="4">
    <location>
        <begin position="825"/>
        <end position="893"/>
    </location>
</feature>
<feature type="domain" description="MBG" evidence="4">
    <location>
        <begin position="750"/>
        <end position="819"/>
    </location>
</feature>
<keyword evidence="7" id="KW-1185">Reference proteome</keyword>
<dbReference type="RefSeq" id="WP_128767273.1">
    <property type="nucleotide sequence ID" value="NZ_QOVK01000039.1"/>
</dbReference>
<feature type="domain" description="MBG" evidence="4">
    <location>
        <begin position="1198"/>
        <end position="1267"/>
    </location>
</feature>
<dbReference type="PANTHER" id="PTHR44103">
    <property type="entry name" value="PROPROTEIN CONVERTASE P"/>
    <property type="match status" value="1"/>
</dbReference>
<dbReference type="SUPFAM" id="SSF69318">
    <property type="entry name" value="Integrin alpha N-terminal domain"/>
    <property type="match status" value="2"/>
</dbReference>
<dbReference type="Pfam" id="PF18676">
    <property type="entry name" value="MBG_2"/>
    <property type="match status" value="16"/>
</dbReference>
<dbReference type="InterPro" id="IPR043772">
    <property type="entry name" value="MBG_3"/>
</dbReference>
<dbReference type="InterPro" id="IPR013517">
    <property type="entry name" value="FG-GAP"/>
</dbReference>
<evidence type="ECO:0000259" key="3">
    <source>
        <dbReference type="Pfam" id="PF13205"/>
    </source>
</evidence>
<dbReference type="EMBL" id="QOVK01000039">
    <property type="protein sequence ID" value="RXG11259.1"/>
    <property type="molecule type" value="Genomic_DNA"/>
</dbReference>
<feature type="chain" id="PRO_5020682765" evidence="2">
    <location>
        <begin position="25"/>
        <end position="2353"/>
    </location>
</feature>
<organism evidence="6 7">
    <name type="scientific">Leeuwenhoekiella polynyae</name>
    <dbReference type="NCBI Taxonomy" id="1550906"/>
    <lineage>
        <taxon>Bacteria</taxon>
        <taxon>Pseudomonadati</taxon>
        <taxon>Bacteroidota</taxon>
        <taxon>Flavobacteriia</taxon>
        <taxon>Flavobacteriales</taxon>
        <taxon>Flavobacteriaceae</taxon>
        <taxon>Leeuwenhoekiella</taxon>
    </lineage>
</organism>
<feature type="domain" description="MBG" evidence="4">
    <location>
        <begin position="974"/>
        <end position="1043"/>
    </location>
</feature>
<dbReference type="Gene3D" id="2.60.40.2060">
    <property type="match status" value="1"/>
</dbReference>
<evidence type="ECO:0000256" key="2">
    <source>
        <dbReference type="SAM" id="SignalP"/>
    </source>
</evidence>
<gene>
    <name evidence="6" type="ORF">DSM02_4121</name>
</gene>
<evidence type="ECO:0000256" key="1">
    <source>
        <dbReference type="ARBA" id="ARBA00022729"/>
    </source>
</evidence>
<dbReference type="Gene3D" id="3.30.160.710">
    <property type="match status" value="9"/>
</dbReference>
<feature type="domain" description="MBG" evidence="4">
    <location>
        <begin position="1498"/>
        <end position="1566"/>
    </location>
</feature>
<dbReference type="Pfam" id="PF13517">
    <property type="entry name" value="FG-GAP_3"/>
    <property type="match status" value="3"/>
</dbReference>
<dbReference type="PANTHER" id="PTHR44103:SF1">
    <property type="entry name" value="PROPROTEIN CONVERTASE P"/>
    <property type="match status" value="1"/>
</dbReference>
<sequence>MKHQYFTKILLALSLCLLGKMSYGQTFEQIKPPPPAPQFVSNFPALNQGSIAFADVDKDGDQYALVMGFSRDDYETPVAILYRNDGAGNYTEVLDTPFEGVTRGAIAFADVDGDGYQDVLITGQGPYVPGSGESKVAALYRNKGNGTFTKDTNPPFEGLSESSIAFADVDGDEDLDVLIYGRDNDRNTSTKLYRNDGNGNFEEMPTNLEVLGYSQFVSFADADNDGDLDVLISGEDNDGNIIPKLYRNDGKGNFEEMSTNFESMGYGVSAAFADVTGNKAADVLITGIDENYDPIAKLYLNNGGAFKEDTNTSYEGVYRGAIAFADVTGNKVPDVLITGYSENNKKITKLYLNKDNDTGSFGTFEEDTTAPFEGVDQGSIAFADVDGDGSPDVLITGEDGSYQRSAKLYTNNGSGTFTANTTAPFKGVLNSSIAFADVDGNGTPDVLITGSISQTEYSALLFRNTTQVSTSPEVLSFSPQPEATDVSLQPELSVVFDKPVAFNASGTLSLVGADGIVQSYDLSDEEDRKKFSISEDQLTVSLKIDENLPVNTALSVGISAGFVKDSDDNTVEELEASDKVWTFTTRGKFSQSISFSEISEKTYGDAVFTLGDAKTDEDLVITYTAADATIVSISGNKATILKAGTTKITASQEGDATRFAATSVEQSLTVNKAEITITADAKSKVYGATDPDLTYEITSGSLETDDEFSGSLSRATGETVGDYAISSTLANSNYNITFVPADFTITEKAITITADAKSKVYGATDPALTYEIISGSLETGDELSGSLSRATGETVGEYAISSTLANANYNITFVPADLTITEKAITITAAAKSKVYSAADPALTYTVSPSLVGSDALTGSLSRATGETVGEYAISSTLANGNYDITFVPADFTITEKAITVTADAKSKVYGATDPALTYQISSGSLETDDELSGSLSRATGETVGEYAISSTLANTNYDITFVPADLTITEKAITITANATSKVYGSADPALTYQISSGSLETDDALTGSLSRATGETVGEYAIASTLANVNYDITFVSADLTITEKAITITADSKSKVYGATDPTLTYEITSGSLETDDELSGSLSRATGETVGEYAIASTLANSNYDITFVPADLTITEKAITITADAKSKIYGATDPALTYTVSPSLVGSDALTGSLLRATGETVGDYAISSTLANGNYDITFVPADFTITEKAITITADAKSKVYGAADPALTYEITSGSLETDDELSGSLSRATGETVGDYAIASTLANRNYDITFVTANLTITEKAITITADAKSKVYGATDPTLTYEITSGSLETDDELSGSLSRATGETVGEYAISSTLANANYNITFVPADLTITEKAITITADAKSKVYGATDPALTYQISSGSLETGDALIGSLSRATGETVGEYAIASTLANANYDITFVPADFTITEKAITVTADAKSKVYGAADPALTYEITTGSLETDDDLSGSLSRTAGEDVGEYAISSTLANANYDITFVPADFTITEKAITVTADSKTKVYGEVDPALTYKVSPALESGDALTGGLSRATGETVDEYAISSTLANSNYDITFVPADLTITEKAITVTADAKTKVYGEVDPALTYKVSPALESGDALTGGLSRSTGETVGEYAIASTLANTNYDITFVSADLTITEKAITVTADAKTKVYAATDPDLTYSVSPSLETGDALIGSLLRATGETVGEYAISSTLANTNYDITFVSADLTITEKAITITADSKSKVYGAADPALTYKVSPALEPSDALTGSLSRATGETVGEYAISSTLANANYNITFVSTDLTITEKAITINADATSKVYGSADPALTYQISSGSLETDDELSGSLSRATGETVGEYAISSSLANSNYDITFVPADFTIKKAAAIITADATQTFTYNGSEHKVSASLNHDETELVYTPQQGYTAAGTYTVMVKASATTNYLAASKEVSLQINNAEITGVSFTNDVVTYDGKAHGVYVKNLSEGATVTYDNNEQTEAGTYTVTATISQENFRDKVFTAELVIEKAPQQITFDELPVKHLEQDSDFELDASTSSGLPVSYTYTYTQEEPAAVVSENGIVSLLNSGVLEITATQNGNANYLEATPITRTLKVNSNDSSVNKVVINGNVYDNPATEIYYRIACDESSSAVSIEIYSEYNASVNSGLDFVVNTPSPGVYKKDIQVTSQDGTSSTTYHLNVEKPFDFNAIVEQKFNNTLLVNNNPETNGGYEFAAYEWYIDGRLVGTDQYYSAGDAATDTLDPNSMYEVVITTTDGDVIHTCASRIQLKKAGKLYVAPNPVFAGSSVNILADFEPELLKGVIYSVYNQQGVLIQSLKCHGAKTPLIIDQGTPSGVYMLIGSGNLREQSVKFIVR</sequence>
<keyword evidence="1 2" id="KW-0732">Signal</keyword>
<accession>A0A4Q0NNB4</accession>
<reference evidence="6 7" key="1">
    <citation type="submission" date="2018-07" db="EMBL/GenBank/DDBJ databases">
        <title>Leeuwenhoekiella genomics.</title>
        <authorList>
            <person name="Tahon G."/>
            <person name="Willems A."/>
        </authorList>
    </citation>
    <scope>NUCLEOTIDE SEQUENCE [LARGE SCALE GENOMIC DNA]</scope>
    <source>
        <strain evidence="6 7">LMG 29608</strain>
    </source>
</reference>
<evidence type="ECO:0000313" key="6">
    <source>
        <dbReference type="EMBL" id="RXG11259.1"/>
    </source>
</evidence>
<evidence type="ECO:0000259" key="4">
    <source>
        <dbReference type="Pfam" id="PF18676"/>
    </source>
</evidence>
<feature type="domain" description="MBG" evidence="5">
    <location>
        <begin position="1951"/>
        <end position="2009"/>
    </location>
</feature>
<evidence type="ECO:0000259" key="5">
    <source>
        <dbReference type="Pfam" id="PF18887"/>
    </source>
</evidence>
<feature type="signal peptide" evidence="2">
    <location>
        <begin position="1"/>
        <end position="24"/>
    </location>
</feature>
<evidence type="ECO:0000313" key="7">
    <source>
        <dbReference type="Proteomes" id="UP000289859"/>
    </source>
</evidence>
<dbReference type="Pfam" id="PF18887">
    <property type="entry name" value="MBG_3"/>
    <property type="match status" value="1"/>
</dbReference>